<reference evidence="1" key="1">
    <citation type="journal article" date="2020" name="Nature">
        <title>Giant virus diversity and host interactions through global metagenomics.</title>
        <authorList>
            <person name="Schulz F."/>
            <person name="Roux S."/>
            <person name="Paez-Espino D."/>
            <person name="Jungbluth S."/>
            <person name="Walsh D.A."/>
            <person name="Denef V.J."/>
            <person name="McMahon K.D."/>
            <person name="Konstantinidis K.T."/>
            <person name="Eloe-Fadrosh E.A."/>
            <person name="Kyrpides N.C."/>
            <person name="Woyke T."/>
        </authorList>
    </citation>
    <scope>NUCLEOTIDE SEQUENCE</scope>
    <source>
        <strain evidence="1">GVMAG-M-3300020166-18</strain>
    </source>
</reference>
<evidence type="ECO:0000313" key="1">
    <source>
        <dbReference type="EMBL" id="QHS96410.1"/>
    </source>
</evidence>
<dbReference type="EMBL" id="MN739271">
    <property type="protein sequence ID" value="QHS96410.1"/>
    <property type="molecule type" value="Genomic_DNA"/>
</dbReference>
<name>A0A6C0BWD1_9ZZZZ</name>
<accession>A0A6C0BWD1</accession>
<organism evidence="1">
    <name type="scientific">viral metagenome</name>
    <dbReference type="NCBI Taxonomy" id="1070528"/>
    <lineage>
        <taxon>unclassified sequences</taxon>
        <taxon>metagenomes</taxon>
        <taxon>organismal metagenomes</taxon>
    </lineage>
</organism>
<dbReference type="AlphaFoldDB" id="A0A6C0BWD1"/>
<sequence>MKTMIYCRLKVTFFLQSILTISKMDIVHFENIQKTLQKKVTL</sequence>
<protein>
    <submittedName>
        <fullName evidence="1">Uncharacterized protein</fullName>
    </submittedName>
</protein>
<proteinExistence type="predicted"/>